<protein>
    <submittedName>
        <fullName evidence="1">Uncharacterized protein</fullName>
    </submittedName>
</protein>
<evidence type="ECO:0000313" key="2">
    <source>
        <dbReference type="Proteomes" id="UP000469346"/>
    </source>
</evidence>
<dbReference type="EMBL" id="JAAGRR010000042">
    <property type="protein sequence ID" value="NDY42236.1"/>
    <property type="molecule type" value="Genomic_DNA"/>
</dbReference>
<dbReference type="AlphaFoldDB" id="A0A6N9TUQ4"/>
<sequence length="67" mass="7304">MNVGLYSIQNVLEAYGQRVGRSNRRLLEPLIQEKPVLGTRDKVTISEEARQRLAAGGGGPRKAAGRT</sequence>
<dbReference type="Proteomes" id="UP000469346">
    <property type="component" value="Unassembled WGS sequence"/>
</dbReference>
<reference evidence="1 2" key="1">
    <citation type="submission" date="2020-02" db="EMBL/GenBank/DDBJ databases">
        <title>Comparative genomics of sulfur disproportionating microorganisms.</title>
        <authorList>
            <person name="Ward L.M."/>
            <person name="Bertran E."/>
            <person name="Johnston D.T."/>
        </authorList>
    </citation>
    <scope>NUCLEOTIDE SEQUENCE [LARGE SCALE GENOMIC DNA]</scope>
    <source>
        <strain evidence="1 2">DSM 100025</strain>
    </source>
</reference>
<dbReference type="RefSeq" id="WP_163298380.1">
    <property type="nucleotide sequence ID" value="NZ_JAAGRR010000042.1"/>
</dbReference>
<gene>
    <name evidence="1" type="ORF">G3N55_05185</name>
</gene>
<proteinExistence type="predicted"/>
<comment type="caution">
    <text evidence="1">The sequence shown here is derived from an EMBL/GenBank/DDBJ whole genome shotgun (WGS) entry which is preliminary data.</text>
</comment>
<name>A0A6N9TUQ4_DISTH</name>
<keyword evidence="2" id="KW-1185">Reference proteome</keyword>
<organism evidence="1 2">
    <name type="scientific">Dissulfurirhabdus thermomarina</name>
    <dbReference type="NCBI Taxonomy" id="1765737"/>
    <lineage>
        <taxon>Bacteria</taxon>
        <taxon>Deltaproteobacteria</taxon>
        <taxon>Dissulfurirhabdaceae</taxon>
        <taxon>Dissulfurirhabdus</taxon>
    </lineage>
</organism>
<accession>A0A6N9TUQ4</accession>
<evidence type="ECO:0000313" key="1">
    <source>
        <dbReference type="EMBL" id="NDY42236.1"/>
    </source>
</evidence>